<keyword evidence="2" id="KW-1185">Reference proteome</keyword>
<name>A0A315EUQ0_9BURK</name>
<reference evidence="1 2" key="1">
    <citation type="submission" date="2017-04" db="EMBL/GenBank/DDBJ databases">
        <title>Unexpected and diverse lifestyles within the genus Limnohabitans.</title>
        <authorList>
            <person name="Kasalicky V."/>
            <person name="Mehrshad M."/>
            <person name="Andrei S.-A."/>
            <person name="Salcher M."/>
            <person name="Kratochvilova H."/>
            <person name="Simek K."/>
            <person name="Ghai R."/>
        </authorList>
    </citation>
    <scope>NUCLEOTIDE SEQUENCE [LARGE SCALE GENOMIC DNA]</scope>
    <source>
        <strain evidence="1 2">MWH-C5</strain>
    </source>
</reference>
<sequence length="401" mass="44461">MTQAVVALFDDRPFFEKAVAYGVQHGVLDQTKLDAIQTDAPKGMVQIARYFGSEFLRPELEKAKDRIVNMVSLTLQIQSGGDLRKAAEQLREHSFLSRSKAASDMLKALIVMPQNTHFGMNEHGGFSDKHIPQLAKWSLCNLADYQAELAKRQQVAHVIDAAIWMADQLGLHADDLEEAGCDAEAVIRTALMAAATKHKDMPDWVAFQKIIATLRKPSATKTIHLVAPKNLPAEFKAAVEHVRLSVEADLPKILDAKLTPQKLFNQTPAFVGRYFWVEDGLSEVDHFDRQTSAAWTKATGGHSDDSSLLTLFLCIATGSTGKTLLTEKTATTLIRKIRKSGVQPELATAFIQANAPAEHQDDYIAMWEAFIDESLVTLESDHDYKLHDALSLLRRECNVAD</sequence>
<evidence type="ECO:0000313" key="1">
    <source>
        <dbReference type="EMBL" id="PUE60495.1"/>
    </source>
</evidence>
<dbReference type="Proteomes" id="UP000251341">
    <property type="component" value="Unassembled WGS sequence"/>
</dbReference>
<dbReference type="EMBL" id="NESP01000001">
    <property type="protein sequence ID" value="PUE60495.1"/>
    <property type="molecule type" value="Genomic_DNA"/>
</dbReference>
<comment type="caution">
    <text evidence="1">The sequence shown here is derived from an EMBL/GenBank/DDBJ whole genome shotgun (WGS) entry which is preliminary data.</text>
</comment>
<proteinExistence type="predicted"/>
<organism evidence="1 2">
    <name type="scientific">Limnohabitans curvus</name>
    <dbReference type="NCBI Taxonomy" id="323423"/>
    <lineage>
        <taxon>Bacteria</taxon>
        <taxon>Pseudomonadati</taxon>
        <taxon>Pseudomonadota</taxon>
        <taxon>Betaproteobacteria</taxon>
        <taxon>Burkholderiales</taxon>
        <taxon>Comamonadaceae</taxon>
        <taxon>Limnohabitans</taxon>
    </lineage>
</organism>
<dbReference type="AlphaFoldDB" id="A0A315EUQ0"/>
<protein>
    <submittedName>
        <fullName evidence="1">Uncharacterized protein</fullName>
    </submittedName>
</protein>
<dbReference type="RefSeq" id="WP_108402678.1">
    <property type="nucleotide sequence ID" value="NZ_NESP01000001.1"/>
</dbReference>
<accession>A0A315EUQ0</accession>
<evidence type="ECO:0000313" key="2">
    <source>
        <dbReference type="Proteomes" id="UP000251341"/>
    </source>
</evidence>
<gene>
    <name evidence="1" type="ORF">B9Z44_13505</name>
</gene>